<evidence type="ECO:0000313" key="1">
    <source>
        <dbReference type="EMBL" id="MFA1553965.1"/>
    </source>
</evidence>
<dbReference type="SUPFAM" id="SSF48452">
    <property type="entry name" value="TPR-like"/>
    <property type="match status" value="1"/>
</dbReference>
<protein>
    <submittedName>
        <fullName evidence="1">NB-ARC domain-containing protein</fullName>
    </submittedName>
</protein>
<dbReference type="EMBL" id="JAXCEH010000004">
    <property type="protein sequence ID" value="MFA1553965.1"/>
    <property type="molecule type" value="Genomic_DNA"/>
</dbReference>
<reference evidence="1 2" key="1">
    <citation type="submission" date="2023-11" db="EMBL/GenBank/DDBJ databases">
        <title>Actinomadura monticuli sp. nov., isolated from volcanic ash.</title>
        <authorList>
            <person name="Lee S.D."/>
            <person name="Yang H."/>
            <person name="Kim I.S."/>
        </authorList>
    </citation>
    <scope>NUCLEOTIDE SEQUENCE [LARGE SCALE GENOMIC DNA]</scope>
    <source>
        <strain evidence="1 2">DSM 45346</strain>
    </source>
</reference>
<accession>A0ABV4QVL1</accession>
<gene>
    <name evidence="1" type="ORF">SM436_09705</name>
</gene>
<organism evidence="1 2">
    <name type="scientific">Actinomadura chokoriensis</name>
    <dbReference type="NCBI Taxonomy" id="454156"/>
    <lineage>
        <taxon>Bacteria</taxon>
        <taxon>Bacillati</taxon>
        <taxon>Actinomycetota</taxon>
        <taxon>Actinomycetes</taxon>
        <taxon>Streptosporangiales</taxon>
        <taxon>Thermomonosporaceae</taxon>
        <taxon>Actinomadura</taxon>
    </lineage>
</organism>
<sequence length="690" mass="74746">MDGSVVGPVVQARDVLGGVHFHWSRETPPIPRQLPSAGLLVDRAGPLDVLGRIPAQDGVVVVSGPAGIGKTALALHWAHNMLENFPDGQLFLDLQGHTTAGPLLPGEALGRLIRAFGLSDEMVPVDLPERATLYRSLAAERRLLIVLDDAYSAAQVRPLLPGTAASTTVVTSRWRLAGLVVRGARGLQLGPLSADAALELLGATLGDERVRIETAMAEELVEQCGRSPLALSIAAARLATRPHWSLAAMVRDLAHERRRLEVLATHDAEDKVTIRAALALSYGNLPPPVQSLYRRLGLHPGQTFDSRMAAALADVSVAVAEEGLDLLAEANLVEDLPDGRYRFHNLVRLHARELAEENEPEAQRCEAVRRLTEWAVVAAFSASQAIASYRRLADPGFRTPDPPDFGDATEAIDWLDAEFGNLRALARRAFECGLHRQAWLLVDASWPLFLHRGHHVERLDFDRVGLAAARAAGDLHAEAKMLNRTGLALRQLGRVDQAADDFNAALRLWQRLGATTRAAGTCRRLGLLELDRGATVAAAAQFQAALDFFRSVNEDRRAAITLCDLGVTMIKAGRPAEARSFLTEAVGRLESSSDPYNHARSLLLLGQAHAQGADPAMARDPVERGLTIMREIGSAIGEADALHVLGDLARQDGRRSEARQLYIRAQEILAGTGAPTRILEERLLELDGRD</sequence>
<comment type="caution">
    <text evidence="1">The sequence shown here is derived from an EMBL/GenBank/DDBJ whole genome shotgun (WGS) entry which is preliminary data.</text>
</comment>
<dbReference type="Pfam" id="PF13424">
    <property type="entry name" value="TPR_12"/>
    <property type="match status" value="1"/>
</dbReference>
<evidence type="ECO:0000313" key="2">
    <source>
        <dbReference type="Proteomes" id="UP001569904"/>
    </source>
</evidence>
<dbReference type="RefSeq" id="WP_371940354.1">
    <property type="nucleotide sequence ID" value="NZ_JAXCEH010000004.1"/>
</dbReference>
<dbReference type="InterPro" id="IPR019734">
    <property type="entry name" value="TPR_rpt"/>
</dbReference>
<proteinExistence type="predicted"/>
<dbReference type="SUPFAM" id="SSF52540">
    <property type="entry name" value="P-loop containing nucleoside triphosphate hydrolases"/>
    <property type="match status" value="1"/>
</dbReference>
<dbReference type="Gene3D" id="1.25.40.10">
    <property type="entry name" value="Tetratricopeptide repeat domain"/>
    <property type="match status" value="1"/>
</dbReference>
<name>A0ABV4QVL1_9ACTN</name>
<dbReference type="SMART" id="SM00028">
    <property type="entry name" value="TPR"/>
    <property type="match status" value="5"/>
</dbReference>
<dbReference type="Proteomes" id="UP001569904">
    <property type="component" value="Unassembled WGS sequence"/>
</dbReference>
<dbReference type="PANTHER" id="PTHR47691">
    <property type="entry name" value="REGULATOR-RELATED"/>
    <property type="match status" value="1"/>
</dbReference>
<dbReference type="PANTHER" id="PTHR47691:SF3">
    <property type="entry name" value="HTH-TYPE TRANSCRIPTIONAL REGULATOR RV0890C-RELATED"/>
    <property type="match status" value="1"/>
</dbReference>
<dbReference type="Gene3D" id="3.40.50.300">
    <property type="entry name" value="P-loop containing nucleotide triphosphate hydrolases"/>
    <property type="match status" value="1"/>
</dbReference>
<keyword evidence="2" id="KW-1185">Reference proteome</keyword>
<dbReference type="InterPro" id="IPR027417">
    <property type="entry name" value="P-loop_NTPase"/>
</dbReference>
<dbReference type="InterPro" id="IPR011990">
    <property type="entry name" value="TPR-like_helical_dom_sf"/>
</dbReference>
<dbReference type="PRINTS" id="PR00364">
    <property type="entry name" value="DISEASERSIST"/>
</dbReference>